<evidence type="ECO:0000313" key="2">
    <source>
        <dbReference type="EMBL" id="MXP26778.1"/>
    </source>
</evidence>
<dbReference type="Proteomes" id="UP000460561">
    <property type="component" value="Unassembled WGS sequence"/>
</dbReference>
<keyword evidence="1" id="KW-0812">Transmembrane</keyword>
<keyword evidence="1" id="KW-0472">Membrane</keyword>
<proteinExistence type="predicted"/>
<feature type="transmembrane region" description="Helical" evidence="1">
    <location>
        <begin position="41"/>
        <end position="65"/>
    </location>
</feature>
<keyword evidence="1" id="KW-1133">Transmembrane helix</keyword>
<comment type="caution">
    <text evidence="2">The sequence shown here is derived from an EMBL/GenBank/DDBJ whole genome shotgun (WGS) entry which is preliminary data.</text>
</comment>
<evidence type="ECO:0008006" key="4">
    <source>
        <dbReference type="Google" id="ProtNLM"/>
    </source>
</evidence>
<feature type="transmembrane region" description="Helical" evidence="1">
    <location>
        <begin position="77"/>
        <end position="96"/>
    </location>
</feature>
<sequence length="101" mass="11175">MITLILCILARIANTRFHDEARLPMQWWLTGDVTWSAPRPIALAFIPALAALTFSAMLIISQAAGLSPGQQHSELRAIIALGAVFVAVQLVHFWLIEKTLR</sequence>
<evidence type="ECO:0000313" key="3">
    <source>
        <dbReference type="Proteomes" id="UP000460561"/>
    </source>
</evidence>
<accession>A0A845AI44</accession>
<dbReference type="EMBL" id="WTYQ01000004">
    <property type="protein sequence ID" value="MXP26778.1"/>
    <property type="molecule type" value="Genomic_DNA"/>
</dbReference>
<gene>
    <name evidence="2" type="ORF">GRI39_12105</name>
</gene>
<keyword evidence="3" id="KW-1185">Reference proteome</keyword>
<dbReference type="OrthoDB" id="8003659at2"/>
<reference evidence="2 3" key="1">
    <citation type="submission" date="2019-12" db="EMBL/GenBank/DDBJ databases">
        <title>Genomic-based taxomic classification of the family Erythrobacteraceae.</title>
        <authorList>
            <person name="Xu L."/>
        </authorList>
    </citation>
    <scope>NUCLEOTIDE SEQUENCE [LARGE SCALE GENOMIC DNA]</scope>
    <source>
        <strain evidence="2 3">DSM 18604</strain>
    </source>
</reference>
<name>A0A845AI44_9SPHN</name>
<evidence type="ECO:0000256" key="1">
    <source>
        <dbReference type="SAM" id="Phobius"/>
    </source>
</evidence>
<dbReference type="AlphaFoldDB" id="A0A845AI44"/>
<organism evidence="2 3">
    <name type="scientific">Altericroceibacterium indicum</name>
    <dbReference type="NCBI Taxonomy" id="374177"/>
    <lineage>
        <taxon>Bacteria</taxon>
        <taxon>Pseudomonadati</taxon>
        <taxon>Pseudomonadota</taxon>
        <taxon>Alphaproteobacteria</taxon>
        <taxon>Sphingomonadales</taxon>
        <taxon>Erythrobacteraceae</taxon>
        <taxon>Altericroceibacterium</taxon>
    </lineage>
</organism>
<protein>
    <recommendedName>
        <fullName evidence="4">DUF1648 domain-containing protein</fullName>
    </recommendedName>
</protein>
<dbReference type="RefSeq" id="WP_160739971.1">
    <property type="nucleotide sequence ID" value="NZ_WTYQ01000004.1"/>
</dbReference>